<organism evidence="15 16">
    <name type="scientific">Bodo saltans</name>
    <name type="common">Flagellated protozoan</name>
    <dbReference type="NCBI Taxonomy" id="75058"/>
    <lineage>
        <taxon>Eukaryota</taxon>
        <taxon>Discoba</taxon>
        <taxon>Euglenozoa</taxon>
        <taxon>Kinetoplastea</taxon>
        <taxon>Metakinetoplastina</taxon>
        <taxon>Eubodonida</taxon>
        <taxon>Bodonidae</taxon>
        <taxon>Bodo</taxon>
    </lineage>
</organism>
<feature type="repeat" description="WD" evidence="13">
    <location>
        <begin position="157"/>
        <end position="189"/>
    </location>
</feature>
<comment type="similarity">
    <text evidence="11">Belongs to the WD repeat peroxin-7 family.</text>
</comment>
<accession>A0A0S4JHX6</accession>
<dbReference type="Proteomes" id="UP000051952">
    <property type="component" value="Unassembled WGS sequence"/>
</dbReference>
<dbReference type="AlphaFoldDB" id="A0A0S4JHX6"/>
<feature type="region of interest" description="Disordered" evidence="14">
    <location>
        <begin position="376"/>
        <end position="404"/>
    </location>
</feature>
<evidence type="ECO:0000256" key="13">
    <source>
        <dbReference type="PROSITE-ProRule" id="PRU00221"/>
    </source>
</evidence>
<evidence type="ECO:0000256" key="7">
    <source>
        <dbReference type="ARBA" id="ARBA00022927"/>
    </source>
</evidence>
<dbReference type="GO" id="GO:0005053">
    <property type="term" value="F:peroxisome matrix targeting signal-2 binding"/>
    <property type="evidence" value="ECO:0007669"/>
    <property type="project" value="InterPro"/>
</dbReference>
<evidence type="ECO:0000256" key="5">
    <source>
        <dbReference type="ARBA" id="ARBA00022574"/>
    </source>
</evidence>
<evidence type="ECO:0000256" key="12">
    <source>
        <dbReference type="ARBA" id="ARBA00032565"/>
    </source>
</evidence>
<keyword evidence="4" id="KW-0963">Cytoplasm</keyword>
<dbReference type="PANTHER" id="PTHR46027">
    <property type="entry name" value="PEROXISOMAL TARGETING SIGNAL 2 RECEPTOR"/>
    <property type="match status" value="1"/>
</dbReference>
<evidence type="ECO:0000256" key="11">
    <source>
        <dbReference type="ARBA" id="ARBA00024017"/>
    </source>
</evidence>
<dbReference type="PROSITE" id="PS50082">
    <property type="entry name" value="WD_REPEATS_2"/>
    <property type="match status" value="4"/>
</dbReference>
<keyword evidence="15" id="KW-0675">Receptor</keyword>
<dbReference type="PROSITE" id="PS00678">
    <property type="entry name" value="WD_REPEATS_1"/>
    <property type="match status" value="2"/>
</dbReference>
<evidence type="ECO:0000256" key="8">
    <source>
        <dbReference type="ARBA" id="ARBA00022980"/>
    </source>
</evidence>
<dbReference type="SUPFAM" id="SSF50978">
    <property type="entry name" value="WD40 repeat-like"/>
    <property type="match status" value="1"/>
</dbReference>
<name>A0A0S4JHX6_BODSA</name>
<dbReference type="Pfam" id="PF00400">
    <property type="entry name" value="WD40"/>
    <property type="match status" value="4"/>
</dbReference>
<dbReference type="InterPro" id="IPR036322">
    <property type="entry name" value="WD40_repeat_dom_sf"/>
</dbReference>
<keyword evidence="6" id="KW-0677">Repeat</keyword>
<dbReference type="GO" id="GO:0016558">
    <property type="term" value="P:protein import into peroxisome matrix"/>
    <property type="evidence" value="ECO:0007669"/>
    <property type="project" value="InterPro"/>
</dbReference>
<evidence type="ECO:0000256" key="4">
    <source>
        <dbReference type="ARBA" id="ARBA00022490"/>
    </source>
</evidence>
<sequence length="404" mass="44657">MVQLHLVLFTPQNVILSIKHYLVLSLQVDHFIDPIWFVLSHKKQVFGEMPSLPFHQGFAGQSVRCNPWIPSQFIITAADNFGVTGSGKVYLVEWLPDHPPNAPMKVIGCFGTSDGAFDACFSEMDPNIIAVACGDGVKLYNIQSAFNCDGAMPLVAPHDHQGEVVCAAWNQVSKDSFYTSSWDGTVRVWGALQPQTAAMVLQGHMKEVYEVSPAPRDAHLLLSCSGDGFWKLWDVRKGPQAVIGAPGHNNQIILSIDWNKYDPNCFLTGGVDQLVKLWDIRRPQQEAMVLRGHQGPVRRVRCSPHARTQVASSGYDYRVAMWDLGRPQRPLTHRYEQHKEFVVGLDWSLIAPGCVVSAAWDGFAFFQQAGLPPTHSPPCPLAPALPPPRGPGNRRRGQGGPMAR</sequence>
<dbReference type="SMART" id="SM00320">
    <property type="entry name" value="WD40"/>
    <property type="match status" value="6"/>
</dbReference>
<evidence type="ECO:0000256" key="3">
    <source>
        <dbReference type="ARBA" id="ARBA00022448"/>
    </source>
</evidence>
<dbReference type="InterPro" id="IPR044536">
    <property type="entry name" value="PEX7"/>
</dbReference>
<evidence type="ECO:0000256" key="9">
    <source>
        <dbReference type="ARBA" id="ARBA00023140"/>
    </source>
</evidence>
<keyword evidence="10" id="KW-0687">Ribonucleoprotein</keyword>
<keyword evidence="8" id="KW-0689">Ribosomal protein</keyword>
<feature type="repeat" description="WD" evidence="13">
    <location>
        <begin position="266"/>
        <end position="288"/>
    </location>
</feature>
<keyword evidence="7" id="KW-0653">Protein transport</keyword>
<evidence type="ECO:0000256" key="14">
    <source>
        <dbReference type="SAM" id="MobiDB-lite"/>
    </source>
</evidence>
<dbReference type="GO" id="GO:0005829">
    <property type="term" value="C:cytosol"/>
    <property type="evidence" value="ECO:0007669"/>
    <property type="project" value="UniProtKB-SubCell"/>
</dbReference>
<dbReference type="Gene3D" id="2.130.10.10">
    <property type="entry name" value="YVTN repeat-like/Quinoprotein amine dehydrogenase"/>
    <property type="match status" value="1"/>
</dbReference>
<dbReference type="GO" id="GO:1990904">
    <property type="term" value="C:ribonucleoprotein complex"/>
    <property type="evidence" value="ECO:0007669"/>
    <property type="project" value="UniProtKB-KW"/>
</dbReference>
<dbReference type="GO" id="GO:0005840">
    <property type="term" value="C:ribosome"/>
    <property type="evidence" value="ECO:0007669"/>
    <property type="project" value="UniProtKB-KW"/>
</dbReference>
<protein>
    <recommendedName>
        <fullName evidence="12">Peroxin-7</fullName>
    </recommendedName>
</protein>
<evidence type="ECO:0000256" key="2">
    <source>
        <dbReference type="ARBA" id="ARBA00004514"/>
    </source>
</evidence>
<comment type="subcellular location">
    <subcellularLocation>
        <location evidence="2">Cytoplasm</location>
        <location evidence="2">Cytosol</location>
    </subcellularLocation>
    <subcellularLocation>
        <location evidence="1">Peroxisome matrix</location>
    </subcellularLocation>
</comment>
<keyword evidence="3" id="KW-0813">Transport</keyword>
<dbReference type="PANTHER" id="PTHR46027:SF1">
    <property type="entry name" value="PEROXISOMAL TARGETING SIGNAL 2 RECEPTOR"/>
    <property type="match status" value="1"/>
</dbReference>
<dbReference type="InterPro" id="IPR001680">
    <property type="entry name" value="WD40_rpt"/>
</dbReference>
<evidence type="ECO:0000256" key="1">
    <source>
        <dbReference type="ARBA" id="ARBA00004253"/>
    </source>
</evidence>
<feature type="repeat" description="WD" evidence="13">
    <location>
        <begin position="290"/>
        <end position="332"/>
    </location>
</feature>
<dbReference type="EMBL" id="CYKH01001747">
    <property type="protein sequence ID" value="CUG89525.1"/>
    <property type="molecule type" value="Genomic_DNA"/>
</dbReference>
<dbReference type="OMA" id="FAVHWNL"/>
<dbReference type="VEuPathDB" id="TriTrypDB:BSAL_21885"/>
<evidence type="ECO:0000256" key="10">
    <source>
        <dbReference type="ARBA" id="ARBA00023274"/>
    </source>
</evidence>
<dbReference type="GO" id="GO:0005782">
    <property type="term" value="C:peroxisomal matrix"/>
    <property type="evidence" value="ECO:0007669"/>
    <property type="project" value="UniProtKB-SubCell"/>
</dbReference>
<dbReference type="OrthoDB" id="273771at2759"/>
<reference evidence="16" key="1">
    <citation type="submission" date="2015-09" db="EMBL/GenBank/DDBJ databases">
        <authorList>
            <consortium name="Pathogen Informatics"/>
        </authorList>
    </citation>
    <scope>NUCLEOTIDE SEQUENCE [LARGE SCALE GENOMIC DNA]</scope>
    <source>
        <strain evidence="16">Lake Konstanz</strain>
    </source>
</reference>
<evidence type="ECO:0000256" key="6">
    <source>
        <dbReference type="ARBA" id="ARBA00022737"/>
    </source>
</evidence>
<dbReference type="InterPro" id="IPR015943">
    <property type="entry name" value="WD40/YVTN_repeat-like_dom_sf"/>
</dbReference>
<gene>
    <name evidence="15" type="ORF">BSAL_21885</name>
</gene>
<feature type="compositionally biased region" description="Pro residues" evidence="14">
    <location>
        <begin position="376"/>
        <end position="390"/>
    </location>
</feature>
<keyword evidence="5 13" id="KW-0853">WD repeat</keyword>
<proteinExistence type="inferred from homology"/>
<keyword evidence="9" id="KW-0576">Peroxisome</keyword>
<keyword evidence="16" id="KW-1185">Reference proteome</keyword>
<feature type="repeat" description="WD" evidence="13">
    <location>
        <begin position="201"/>
        <end position="243"/>
    </location>
</feature>
<dbReference type="InterPro" id="IPR019775">
    <property type="entry name" value="WD40_repeat_CS"/>
</dbReference>
<dbReference type="InterPro" id="IPR020472">
    <property type="entry name" value="WD40_PAC1"/>
</dbReference>
<dbReference type="PRINTS" id="PR00320">
    <property type="entry name" value="GPROTEINBRPT"/>
</dbReference>
<evidence type="ECO:0000313" key="15">
    <source>
        <dbReference type="EMBL" id="CUG89525.1"/>
    </source>
</evidence>
<evidence type="ECO:0000313" key="16">
    <source>
        <dbReference type="Proteomes" id="UP000051952"/>
    </source>
</evidence>